<keyword evidence="3" id="KW-0136">Cellulose degradation</keyword>
<dbReference type="GO" id="GO:0005576">
    <property type="term" value="C:extracellular region"/>
    <property type="evidence" value="ECO:0007669"/>
    <property type="project" value="TreeGrafter"/>
</dbReference>
<evidence type="ECO:0000256" key="1">
    <source>
        <dbReference type="ARBA" id="ARBA00005641"/>
    </source>
</evidence>
<comment type="similarity">
    <text evidence="1 7">Belongs to the glycosyl hydrolase 5 (cellulase A) family.</text>
</comment>
<evidence type="ECO:0000259" key="8">
    <source>
        <dbReference type="Pfam" id="PF00150"/>
    </source>
</evidence>
<dbReference type="InterPro" id="IPR050386">
    <property type="entry name" value="Glycosyl_hydrolase_5"/>
</dbReference>
<dbReference type="GO" id="GO:0030245">
    <property type="term" value="P:cellulose catabolic process"/>
    <property type="evidence" value="ECO:0007669"/>
    <property type="project" value="UniProtKB-KW"/>
</dbReference>
<dbReference type="Proteomes" id="UP000236743">
    <property type="component" value="Unassembled WGS sequence"/>
</dbReference>
<evidence type="ECO:0000256" key="4">
    <source>
        <dbReference type="ARBA" id="ARBA00023277"/>
    </source>
</evidence>
<evidence type="ECO:0000313" key="9">
    <source>
        <dbReference type="EMBL" id="SEG60930.1"/>
    </source>
</evidence>
<feature type="domain" description="Glycoside hydrolase family 5" evidence="8">
    <location>
        <begin position="74"/>
        <end position="387"/>
    </location>
</feature>
<accession>A0A1H6BJP9</accession>
<reference evidence="9 10" key="1">
    <citation type="submission" date="2016-10" db="EMBL/GenBank/DDBJ databases">
        <authorList>
            <person name="de Groot N.N."/>
        </authorList>
    </citation>
    <scope>NUCLEOTIDE SEQUENCE [LARGE SCALE GENOMIC DNA]</scope>
    <source>
        <strain evidence="9 10">DSM 26656</strain>
    </source>
</reference>
<dbReference type="EMBL" id="FNUY01000007">
    <property type="protein sequence ID" value="SEG60930.1"/>
    <property type="molecule type" value="Genomic_DNA"/>
</dbReference>
<evidence type="ECO:0000256" key="5">
    <source>
        <dbReference type="ARBA" id="ARBA00023295"/>
    </source>
</evidence>
<dbReference type="Pfam" id="PF00150">
    <property type="entry name" value="Cellulase"/>
    <property type="match status" value="1"/>
</dbReference>
<keyword evidence="5 7" id="KW-0326">Glycosidase</keyword>
<dbReference type="GO" id="GO:0009986">
    <property type="term" value="C:cell surface"/>
    <property type="evidence" value="ECO:0007669"/>
    <property type="project" value="TreeGrafter"/>
</dbReference>
<dbReference type="PANTHER" id="PTHR31297">
    <property type="entry name" value="GLUCAN ENDO-1,6-BETA-GLUCOSIDASE B"/>
    <property type="match status" value="1"/>
</dbReference>
<sequence length="413" mass="45152">MLGPVTRRSCLGMLVGTVPGVTCAQALQTGMVPKLRRGIGVHLPLNWPEVKQVDGKTVYAWPAFKGARFQLGDDDLRMLSAWGFDFVRLTLDPGIFMDAAGTERAAVLDGQAIALVQRFQAAGFSVIVDLHPIALNPVYSPRSLMAPGAAVFSSYGDLVERLAGVLNGLPHDKTVFELMNEPWIEAPADLPRWQVMLETLHRRARAAAPNLPLVLTGAMWSNWPGLVRLDTRPFQGSNVFYTFHYYDPHSFTHQGVPGDDAQFLAGVPWPMTAAEARGLVDAATRRVQSAPDLVGDASARATARTGQLVDALVRKGHGPAQVEKDFATVAAWGRSNGIEPERILLGEFGCVASARERPLGGDRLRWIENVRRAAESQRMPWAYWNFKGWGGMEMVSPQGKIDETVLAPLGLLR</sequence>
<proteinExistence type="inferred from homology"/>
<evidence type="ECO:0000256" key="2">
    <source>
        <dbReference type="ARBA" id="ARBA00022801"/>
    </source>
</evidence>
<evidence type="ECO:0000256" key="6">
    <source>
        <dbReference type="ARBA" id="ARBA00023326"/>
    </source>
</evidence>
<evidence type="ECO:0000256" key="3">
    <source>
        <dbReference type="ARBA" id="ARBA00023001"/>
    </source>
</evidence>
<dbReference type="GO" id="GO:0008422">
    <property type="term" value="F:beta-glucosidase activity"/>
    <property type="evidence" value="ECO:0007669"/>
    <property type="project" value="TreeGrafter"/>
</dbReference>
<dbReference type="AlphaFoldDB" id="A0A1H6BJP9"/>
<dbReference type="Gene3D" id="3.20.20.80">
    <property type="entry name" value="Glycosidases"/>
    <property type="match status" value="1"/>
</dbReference>
<keyword evidence="6" id="KW-0624">Polysaccharide degradation</keyword>
<keyword evidence="10" id="KW-1185">Reference proteome</keyword>
<protein>
    <submittedName>
        <fullName evidence="9">Cellulase (Glycosyl hydrolase family 5)</fullName>
    </submittedName>
</protein>
<gene>
    <name evidence="9" type="ORF">SAMN04488115_107290</name>
</gene>
<keyword evidence="4" id="KW-0119">Carbohydrate metabolism</keyword>
<keyword evidence="2 7" id="KW-0378">Hydrolase</keyword>
<name>A0A1H6BJP9_9HYPH</name>
<dbReference type="InterPro" id="IPR017853">
    <property type="entry name" value="GH"/>
</dbReference>
<dbReference type="PANTHER" id="PTHR31297:SF41">
    <property type="entry name" value="ENDOGLUCANASE, PUTATIVE (AFU_ORTHOLOGUE AFUA_5G01830)-RELATED"/>
    <property type="match status" value="1"/>
</dbReference>
<dbReference type="SUPFAM" id="SSF51445">
    <property type="entry name" value="(Trans)glycosidases"/>
    <property type="match status" value="1"/>
</dbReference>
<dbReference type="InterPro" id="IPR001547">
    <property type="entry name" value="Glyco_hydro_5"/>
</dbReference>
<evidence type="ECO:0000313" key="10">
    <source>
        <dbReference type="Proteomes" id="UP000236743"/>
    </source>
</evidence>
<evidence type="ECO:0000256" key="7">
    <source>
        <dbReference type="RuleBase" id="RU361153"/>
    </source>
</evidence>
<organism evidence="9 10">
    <name type="scientific">Bosea lathyri</name>
    <dbReference type="NCBI Taxonomy" id="1036778"/>
    <lineage>
        <taxon>Bacteria</taxon>
        <taxon>Pseudomonadati</taxon>
        <taxon>Pseudomonadota</taxon>
        <taxon>Alphaproteobacteria</taxon>
        <taxon>Hyphomicrobiales</taxon>
        <taxon>Boseaceae</taxon>
        <taxon>Bosea</taxon>
    </lineage>
</organism>